<dbReference type="AlphaFoldDB" id="A0A135W8E8"/>
<evidence type="ECO:0000313" key="6">
    <source>
        <dbReference type="Proteomes" id="UP001634154"/>
    </source>
</evidence>
<evidence type="ECO:0000259" key="2">
    <source>
        <dbReference type="Pfam" id="PF13568"/>
    </source>
</evidence>
<dbReference type="RefSeq" id="WP_062652395.1">
    <property type="nucleotide sequence ID" value="NZ_JBJXVJ010000004.1"/>
</dbReference>
<dbReference type="InterPro" id="IPR025665">
    <property type="entry name" value="Beta-barrel_OMP_2"/>
</dbReference>
<name>A0A135W8E8_9FLAO</name>
<reference evidence="3" key="2">
    <citation type="submission" date="2015-12" db="EMBL/GenBank/DDBJ databases">
        <authorList>
            <person name="Shamseldin A."/>
            <person name="Moawad H."/>
            <person name="Abd El-Rahim W.M."/>
            <person name="Sadowsky M.J."/>
        </authorList>
    </citation>
    <scope>NUCLEOTIDE SEQUENCE</scope>
    <source>
        <strain evidence="3">KJ1R5</strain>
    </source>
</reference>
<keyword evidence="6" id="KW-1185">Reference proteome</keyword>
<dbReference type="EMBL" id="JBJXVJ010000004">
    <property type="protein sequence ID" value="MFN1218748.1"/>
    <property type="molecule type" value="Genomic_DNA"/>
</dbReference>
<feature type="chain" id="PRO_5007467421" evidence="1">
    <location>
        <begin position="23"/>
        <end position="239"/>
    </location>
</feature>
<evidence type="ECO:0000256" key="1">
    <source>
        <dbReference type="SAM" id="SignalP"/>
    </source>
</evidence>
<gene>
    <name evidence="4" type="ORF">ACKW6Q_17410</name>
    <name evidence="3" type="ORF">AU378_15990</name>
</gene>
<sequence length="239" mass="27585">MKNKLCRTGSLLLFLFSTCLFAQKHHFNVGIDGGYTSSILHADLSNLVDSKYTTRPGFGVNLSGEYMVWKTFFVSTGIGLQQKNYQFERTGSRTGWYTRYTNNFLNIPLTVGAYMLNNPYETTGVWLKVEGGMYTDYWLSMKRKGRYPVFGELQENGTFNYTEVQDTYDFDKNENQLNRWMYGLTGKAQVGYSFKKFNVYGSYSYQHGLSDINKDNEDKNQKATIRSYMISVGASYKFN</sequence>
<evidence type="ECO:0000313" key="4">
    <source>
        <dbReference type="EMBL" id="MFN1218748.1"/>
    </source>
</evidence>
<feature type="signal peptide" evidence="1">
    <location>
        <begin position="1"/>
        <end position="22"/>
    </location>
</feature>
<keyword evidence="1" id="KW-0732">Signal</keyword>
<proteinExistence type="predicted"/>
<evidence type="ECO:0000313" key="5">
    <source>
        <dbReference type="Proteomes" id="UP000070513"/>
    </source>
</evidence>
<protein>
    <submittedName>
        <fullName evidence="4">Outer membrane beta-barrel protein</fullName>
    </submittedName>
</protein>
<dbReference type="OrthoDB" id="1186042at2"/>
<dbReference type="EMBL" id="LPUR01000016">
    <property type="protein sequence ID" value="KXH81214.1"/>
    <property type="molecule type" value="Genomic_DNA"/>
</dbReference>
<reference evidence="3 5" key="3">
    <citation type="journal article" date="2016" name="Genome Announc.">
        <title>Draft Genome Sequence of a Biocontrol Rhizobacterium, Chryseobacterium kwangjuense Strain KJ1R5, Isolated from Pepper (Capsicum annuum).</title>
        <authorList>
            <person name="Jeong J.J."/>
            <person name="Park H."/>
            <person name="Park B.H."/>
            <person name="Mannaa M."/>
            <person name="Sang M.K."/>
            <person name="Choi I.G."/>
            <person name="Kim K.D."/>
        </authorList>
    </citation>
    <scope>NUCLEOTIDE SEQUENCE [LARGE SCALE GENOMIC DNA]</scope>
    <source>
        <strain evidence="3 5">KJ1R5</strain>
    </source>
</reference>
<dbReference type="Proteomes" id="UP001634154">
    <property type="component" value="Unassembled WGS sequence"/>
</dbReference>
<feature type="domain" description="Outer membrane protein beta-barrel" evidence="2">
    <location>
        <begin position="21"/>
        <end position="212"/>
    </location>
</feature>
<dbReference type="Proteomes" id="UP000070513">
    <property type="component" value="Unassembled WGS sequence"/>
</dbReference>
<evidence type="ECO:0000313" key="3">
    <source>
        <dbReference type="EMBL" id="KXH81214.1"/>
    </source>
</evidence>
<comment type="caution">
    <text evidence="3">The sequence shown here is derived from an EMBL/GenBank/DDBJ whole genome shotgun (WGS) entry which is preliminary data.</text>
</comment>
<accession>A0A135W8E8</accession>
<dbReference type="Pfam" id="PF13568">
    <property type="entry name" value="OMP_b-brl_2"/>
    <property type="match status" value="1"/>
</dbReference>
<organism evidence="3 5">
    <name type="scientific">Chryseobacterium kwangjuense</name>
    <dbReference type="NCBI Taxonomy" id="267125"/>
    <lineage>
        <taxon>Bacteria</taxon>
        <taxon>Pseudomonadati</taxon>
        <taxon>Bacteroidota</taxon>
        <taxon>Flavobacteriia</taxon>
        <taxon>Flavobacteriales</taxon>
        <taxon>Weeksellaceae</taxon>
        <taxon>Chryseobacterium group</taxon>
        <taxon>Chryseobacterium</taxon>
    </lineage>
</organism>
<reference evidence="5" key="1">
    <citation type="submission" date="2015-12" db="EMBL/GenBank/DDBJ databases">
        <title>Genome sequence of a biocontrol rhizobacterium Chryseobacterium kwangjuense strain KJ1R5 isolated from pepper (Capsicum annuum L.).</title>
        <authorList>
            <person name="Jeong J.-J."/>
            <person name="Park H."/>
            <person name="Mannaa M."/>
            <person name="Sang M.K."/>
            <person name="Choi I.-G."/>
            <person name="Kim K.D."/>
        </authorList>
    </citation>
    <scope>NUCLEOTIDE SEQUENCE [LARGE SCALE GENOMIC DNA]</scope>
    <source>
        <strain evidence="5">KJ1R5</strain>
    </source>
</reference>
<reference evidence="4 6" key="4">
    <citation type="submission" date="2024-12" db="EMBL/GenBank/DDBJ databases">
        <title>Draft genome sequence of Chryseobacterium kwangjuense AG447.</title>
        <authorList>
            <person name="Cheptsov V.S."/>
            <person name="Belov A."/>
            <person name="Zavarzina A.G."/>
        </authorList>
    </citation>
    <scope>NUCLEOTIDE SEQUENCE [LARGE SCALE GENOMIC DNA]</scope>
    <source>
        <strain evidence="4 6">AG447</strain>
    </source>
</reference>